<protein>
    <submittedName>
        <fullName evidence="1">Uncharacterized protein</fullName>
    </submittedName>
</protein>
<dbReference type="GeneTree" id="ENSGT00940000164709"/>
<dbReference type="Proteomes" id="UP000233100">
    <property type="component" value="Chromosome 7"/>
</dbReference>
<organism evidence="1 2">
    <name type="scientific">Macaca fascicularis</name>
    <name type="common">Crab-eating macaque</name>
    <name type="synonym">Cynomolgus monkey</name>
    <dbReference type="NCBI Taxonomy" id="9541"/>
    <lineage>
        <taxon>Eukaryota</taxon>
        <taxon>Metazoa</taxon>
        <taxon>Chordata</taxon>
        <taxon>Craniata</taxon>
        <taxon>Vertebrata</taxon>
        <taxon>Euteleostomi</taxon>
        <taxon>Mammalia</taxon>
        <taxon>Eutheria</taxon>
        <taxon>Euarchontoglires</taxon>
        <taxon>Primates</taxon>
        <taxon>Haplorrhini</taxon>
        <taxon>Catarrhini</taxon>
        <taxon>Cercopithecidae</taxon>
        <taxon>Cercopithecinae</taxon>
        <taxon>Macaca</taxon>
    </lineage>
</organism>
<evidence type="ECO:0000313" key="2">
    <source>
        <dbReference type="Proteomes" id="UP000233100"/>
    </source>
</evidence>
<accession>A0A7N9IC77</accession>
<reference evidence="1 2" key="1">
    <citation type="submission" date="2013-03" db="EMBL/GenBank/DDBJ databases">
        <authorList>
            <person name="Warren W."/>
            <person name="Wilson R.K."/>
        </authorList>
    </citation>
    <scope>NUCLEOTIDE SEQUENCE</scope>
</reference>
<sequence length="143" mass="15722">MRLSLPHSLTHMFIPAPKFSFFLRRSFTLVAQAGVQWCDLGSPQPPPPSFKRFSCLTLLSSWDYRQVPPCPANFVFFVETGFLHVGQAGLEFLTSGDLPASASQSAGITGVSHHARPPSPNIKGLTRGKTLKPLSTLCYFESR</sequence>
<dbReference type="PANTHER" id="PTHR46254:SF3">
    <property type="entry name" value="SECRETED PROTEIN"/>
    <property type="match status" value="1"/>
</dbReference>
<keyword evidence="2" id="KW-1185">Reference proteome</keyword>
<evidence type="ECO:0000313" key="1">
    <source>
        <dbReference type="Ensembl" id="ENSMFAP00000052846.1"/>
    </source>
</evidence>
<name>A0A7N9IC77_MACFA</name>
<dbReference type="Ensembl" id="ENSMFAT00000082161.1">
    <property type="protein sequence ID" value="ENSMFAP00000052846.1"/>
    <property type="gene ID" value="ENSMFAG00000056780.1"/>
</dbReference>
<reference evidence="1" key="2">
    <citation type="submission" date="2025-08" db="UniProtKB">
        <authorList>
            <consortium name="Ensembl"/>
        </authorList>
    </citation>
    <scope>IDENTIFICATION</scope>
</reference>
<dbReference type="PRINTS" id="PR02045">
    <property type="entry name" value="F138DOMAIN"/>
</dbReference>
<proteinExistence type="predicted"/>
<dbReference type="PANTHER" id="PTHR46254">
    <property type="entry name" value="PROTEIN GVQW1-RELATED"/>
    <property type="match status" value="1"/>
</dbReference>
<reference evidence="1" key="3">
    <citation type="submission" date="2025-09" db="UniProtKB">
        <authorList>
            <consortium name="Ensembl"/>
        </authorList>
    </citation>
    <scope>IDENTIFICATION</scope>
</reference>
<dbReference type="AlphaFoldDB" id="A0A7N9IC77"/>